<evidence type="ECO:0000313" key="4">
    <source>
        <dbReference type="Proteomes" id="UP000649114"/>
    </source>
</evidence>
<protein>
    <recommendedName>
        <fullName evidence="2">VWFA domain-containing protein</fullName>
    </recommendedName>
</protein>
<evidence type="ECO:0000313" key="3">
    <source>
        <dbReference type="EMBL" id="KAF4206927.1"/>
    </source>
</evidence>
<evidence type="ECO:0000259" key="2">
    <source>
        <dbReference type="PROSITE" id="PS50234"/>
    </source>
</evidence>
<dbReference type="Pfam" id="PF00092">
    <property type="entry name" value="VWA"/>
    <property type="match status" value="1"/>
</dbReference>
<reference evidence="3" key="1">
    <citation type="journal article" date="2020" name="bioRxiv">
        <title>Genomic and phenotypic heterogeneity of clinical isolates of the human pathogens Aspergillus fumigatus, Aspergillus lentulus and Aspergillus fumigatiaffinis.</title>
        <authorList>
            <person name="dos Santos R.A.C."/>
            <person name="Steenwyk J.L."/>
            <person name="Rivero-Menendez O."/>
            <person name="Mead M.E."/>
            <person name="Silva L.P."/>
            <person name="Bastos R.W."/>
            <person name="Alastruey-Izquierdo A."/>
            <person name="Goldman G.H."/>
            <person name="Rokas A."/>
        </authorList>
    </citation>
    <scope>NUCLEOTIDE SEQUENCE</scope>
    <source>
        <strain evidence="3">CNM-CM8927</strain>
    </source>
</reference>
<dbReference type="SUPFAM" id="SSF53300">
    <property type="entry name" value="vWA-like"/>
    <property type="match status" value="1"/>
</dbReference>
<dbReference type="InterPro" id="IPR002035">
    <property type="entry name" value="VWF_A"/>
</dbReference>
<feature type="region of interest" description="Disordered" evidence="1">
    <location>
        <begin position="89"/>
        <end position="125"/>
    </location>
</feature>
<name>A0AAN5YS04_ASPLE</name>
<dbReference type="EMBL" id="JAAAPU010000024">
    <property type="protein sequence ID" value="KAF4206927.1"/>
    <property type="molecule type" value="Genomic_DNA"/>
</dbReference>
<comment type="caution">
    <text evidence="3">The sequence shown here is derived from an EMBL/GenBank/DDBJ whole genome shotgun (WGS) entry which is preliminary data.</text>
</comment>
<feature type="domain" description="VWFA" evidence="2">
    <location>
        <begin position="187"/>
        <end position="376"/>
    </location>
</feature>
<dbReference type="PANTHER" id="PTHR34706">
    <property type="entry name" value="SLR1338 PROTEIN"/>
    <property type="match status" value="1"/>
</dbReference>
<accession>A0AAN5YS04</accession>
<reference evidence="3" key="2">
    <citation type="submission" date="2020-04" db="EMBL/GenBank/DDBJ databases">
        <authorList>
            <person name="Santos R.A.C."/>
            <person name="Steenwyk J.L."/>
            <person name="Rivero-Menendez O."/>
            <person name="Mead M.E."/>
            <person name="Silva L.P."/>
            <person name="Bastos R.W."/>
            <person name="Alastruey-Izquierdo A."/>
            <person name="Goldman G.H."/>
            <person name="Rokas A."/>
        </authorList>
    </citation>
    <scope>NUCLEOTIDE SEQUENCE</scope>
    <source>
        <strain evidence="3">CNM-CM8927</strain>
    </source>
</reference>
<evidence type="ECO:0000256" key="1">
    <source>
        <dbReference type="SAM" id="MobiDB-lite"/>
    </source>
</evidence>
<proteinExistence type="predicted"/>
<dbReference type="AlphaFoldDB" id="A0AAN5YS04"/>
<dbReference type="PANTHER" id="PTHR34706:SF2">
    <property type="entry name" value="RFEF"/>
    <property type="match status" value="1"/>
</dbReference>
<dbReference type="Gene3D" id="3.40.50.410">
    <property type="entry name" value="von Willebrand factor, type A domain"/>
    <property type="match status" value="1"/>
</dbReference>
<gene>
    <name evidence="3" type="ORF">CNMCM8927_004262</name>
</gene>
<dbReference type="InterPro" id="IPR036465">
    <property type="entry name" value="vWFA_dom_sf"/>
</dbReference>
<organism evidence="3 4">
    <name type="scientific">Aspergillus lentulus</name>
    <dbReference type="NCBI Taxonomy" id="293939"/>
    <lineage>
        <taxon>Eukaryota</taxon>
        <taxon>Fungi</taxon>
        <taxon>Dikarya</taxon>
        <taxon>Ascomycota</taxon>
        <taxon>Pezizomycotina</taxon>
        <taxon>Eurotiomycetes</taxon>
        <taxon>Eurotiomycetidae</taxon>
        <taxon>Eurotiales</taxon>
        <taxon>Aspergillaceae</taxon>
        <taxon>Aspergillus</taxon>
        <taxon>Aspergillus subgen. Fumigati</taxon>
    </lineage>
</organism>
<sequence>MTEPHNRSPEQILPYLVKRLIAVGLRPQMITIIKGKLALNIKREFLALSPVARDQAYKAVQSDYKGPTLKLVEKLVKHLRDALELEAKSDEARRGWRGPPGGPRGTWTKYPRDLQPPDGPQDGPETAKEFLAYYEDFLSKNLGQFRFSDELKQALAERAEKVKKELEMNYGLTAKEVANLTKVSFYDIFFLCDNSGSMRIGDRIDALNETLQSITFWATMIEPSGVSLRFLNHSDDDNGKFDNLTDHEKLADQITGVRFLGETKLGTMLRKKIIRPLQDRARTAGQGIKPRIIIIITDGAPTKEKENEMAEVIYKAKTDADGLAGKFGPAVTIFLVAMVGKDEKAVGFLKKLVKNPKLSSMVYTFTEPLDEVLEALVKQAGNTAYKTLWMRLFNAALTSQTK</sequence>
<dbReference type="Proteomes" id="UP000649114">
    <property type="component" value="Unassembled WGS sequence"/>
</dbReference>
<dbReference type="PROSITE" id="PS50234">
    <property type="entry name" value="VWFA"/>
    <property type="match status" value="1"/>
</dbReference>